<feature type="compositionally biased region" description="Basic and acidic residues" evidence="8">
    <location>
        <begin position="156"/>
        <end position="167"/>
    </location>
</feature>
<feature type="region of interest" description="Disordered" evidence="8">
    <location>
        <begin position="16"/>
        <end position="36"/>
    </location>
</feature>
<dbReference type="Gene3D" id="1.20.58.70">
    <property type="match status" value="1"/>
</dbReference>
<feature type="domain" description="T-SNARE coiled-coil homology" evidence="10">
    <location>
        <begin position="225"/>
        <end position="287"/>
    </location>
</feature>
<gene>
    <name evidence="11" type="ORF">BV898_06900</name>
</gene>
<dbReference type="SUPFAM" id="SSF47661">
    <property type="entry name" value="t-snare proteins"/>
    <property type="match status" value="1"/>
</dbReference>
<keyword evidence="4 9" id="KW-0812">Transmembrane</keyword>
<evidence type="ECO:0000313" key="12">
    <source>
        <dbReference type="Proteomes" id="UP000192578"/>
    </source>
</evidence>
<dbReference type="GO" id="GO:0000139">
    <property type="term" value="C:Golgi membrane"/>
    <property type="evidence" value="ECO:0007669"/>
    <property type="project" value="TreeGrafter"/>
</dbReference>
<dbReference type="InterPro" id="IPR000727">
    <property type="entry name" value="T_SNARE_dom"/>
</dbReference>
<evidence type="ECO:0000256" key="1">
    <source>
        <dbReference type="ARBA" id="ARBA00004211"/>
    </source>
</evidence>
<dbReference type="Proteomes" id="UP000192578">
    <property type="component" value="Unassembled WGS sequence"/>
</dbReference>
<dbReference type="PANTHER" id="PTHR19957:SF3">
    <property type="entry name" value="SYNTAXIN-5"/>
    <property type="match status" value="1"/>
</dbReference>
<feature type="region of interest" description="Disordered" evidence="8">
    <location>
        <begin position="156"/>
        <end position="183"/>
    </location>
</feature>
<dbReference type="PROSITE" id="PS00914">
    <property type="entry name" value="SYNTAXIN"/>
    <property type="match status" value="1"/>
</dbReference>
<dbReference type="GO" id="GO:0048278">
    <property type="term" value="P:vesicle docking"/>
    <property type="evidence" value="ECO:0007669"/>
    <property type="project" value="TreeGrafter"/>
</dbReference>
<evidence type="ECO:0000256" key="2">
    <source>
        <dbReference type="ARBA" id="ARBA00009063"/>
    </source>
</evidence>
<keyword evidence="7 9" id="KW-0472">Membrane</keyword>
<keyword evidence="5 9" id="KW-1133">Transmembrane helix</keyword>
<dbReference type="PROSITE" id="PS50192">
    <property type="entry name" value="T_SNARE"/>
    <property type="match status" value="1"/>
</dbReference>
<dbReference type="GO" id="GO:0006888">
    <property type="term" value="P:endoplasmic reticulum to Golgi vesicle-mediated transport"/>
    <property type="evidence" value="ECO:0007669"/>
    <property type="project" value="TreeGrafter"/>
</dbReference>
<keyword evidence="12" id="KW-1185">Reference proteome</keyword>
<feature type="transmembrane region" description="Helical" evidence="9">
    <location>
        <begin position="296"/>
        <end position="316"/>
    </location>
</feature>
<evidence type="ECO:0000256" key="3">
    <source>
        <dbReference type="ARBA" id="ARBA00022448"/>
    </source>
</evidence>
<dbReference type="Pfam" id="PF05739">
    <property type="entry name" value="SNARE"/>
    <property type="match status" value="1"/>
</dbReference>
<evidence type="ECO:0000256" key="7">
    <source>
        <dbReference type="ARBA" id="ARBA00023136"/>
    </source>
</evidence>
<dbReference type="AlphaFoldDB" id="A0A1W0WV20"/>
<evidence type="ECO:0000256" key="9">
    <source>
        <dbReference type="SAM" id="Phobius"/>
    </source>
</evidence>
<dbReference type="GO" id="GO:0031201">
    <property type="term" value="C:SNARE complex"/>
    <property type="evidence" value="ECO:0007669"/>
    <property type="project" value="TreeGrafter"/>
</dbReference>
<dbReference type="GO" id="GO:0005484">
    <property type="term" value="F:SNAP receptor activity"/>
    <property type="evidence" value="ECO:0007669"/>
    <property type="project" value="InterPro"/>
</dbReference>
<evidence type="ECO:0000256" key="8">
    <source>
        <dbReference type="SAM" id="MobiDB-lite"/>
    </source>
</evidence>
<evidence type="ECO:0000256" key="5">
    <source>
        <dbReference type="ARBA" id="ARBA00022989"/>
    </source>
</evidence>
<dbReference type="GO" id="GO:0006886">
    <property type="term" value="P:intracellular protein transport"/>
    <property type="evidence" value="ECO:0007669"/>
    <property type="project" value="InterPro"/>
</dbReference>
<evidence type="ECO:0000256" key="4">
    <source>
        <dbReference type="ARBA" id="ARBA00022692"/>
    </source>
</evidence>
<evidence type="ECO:0000259" key="10">
    <source>
        <dbReference type="PROSITE" id="PS50192"/>
    </source>
</evidence>
<proteinExistence type="inferred from homology"/>
<name>A0A1W0WV20_HYPEX</name>
<accession>A0A1W0WV20</accession>
<dbReference type="SMART" id="SM00397">
    <property type="entry name" value="t_SNARE"/>
    <property type="match status" value="1"/>
</dbReference>
<dbReference type="InterPro" id="IPR010989">
    <property type="entry name" value="SNARE"/>
</dbReference>
<evidence type="ECO:0000256" key="6">
    <source>
        <dbReference type="ARBA" id="ARBA00023054"/>
    </source>
</evidence>
<dbReference type="GO" id="GO:0006906">
    <property type="term" value="P:vesicle fusion"/>
    <property type="evidence" value="ECO:0007669"/>
    <property type="project" value="TreeGrafter"/>
</dbReference>
<dbReference type="GO" id="GO:0000149">
    <property type="term" value="F:SNARE binding"/>
    <property type="evidence" value="ECO:0007669"/>
    <property type="project" value="TreeGrafter"/>
</dbReference>
<comment type="similarity">
    <text evidence="2">Belongs to the syntaxin family.</text>
</comment>
<dbReference type="PANTHER" id="PTHR19957">
    <property type="entry name" value="SYNTAXIN"/>
    <property type="match status" value="1"/>
</dbReference>
<reference evidence="12" key="1">
    <citation type="submission" date="2017-01" db="EMBL/GenBank/DDBJ databases">
        <title>Comparative genomics of anhydrobiosis in the tardigrade Hypsibius dujardini.</title>
        <authorList>
            <person name="Yoshida Y."/>
            <person name="Koutsovoulos G."/>
            <person name="Laetsch D."/>
            <person name="Stevens L."/>
            <person name="Kumar S."/>
            <person name="Horikawa D."/>
            <person name="Ishino K."/>
            <person name="Komine S."/>
            <person name="Tomita M."/>
            <person name="Blaxter M."/>
            <person name="Arakawa K."/>
        </authorList>
    </citation>
    <scope>NUCLEOTIDE SEQUENCE [LARGE SCALE GENOMIC DNA]</scope>
    <source>
        <strain evidence="12">Z151</strain>
    </source>
</reference>
<dbReference type="OrthoDB" id="421009at2759"/>
<sequence>MSKDRTHEFASIVQHMQQNGRNGFTPSSPAAGSSTKQKQAAFAKEFSRCSREISKDLAVTCAKLEKLTILSKSKTIFDDRGLEIEHLSHQIKDDMQHLNEQINKLQQLSRTGSSSVPTTRHHHLEDHTKNVVFGLQSKLAKASSSFKGVLEIRTENMKHQQERREKYSSSGPANEYVPSRPPNSILLQDELSRRGDSPVTIDMSQMDLTRRTTPQQQMMLIEEQDKYIQSRETEVQNIESTIVELGGIFAQLAHMVKEQEEVVQRIDMHVEEADTHIEAAHDELLRYFRSISSNRWLMAKVFGILILFFLFGVIFLA</sequence>
<protein>
    <submittedName>
        <fullName evidence="11">Syntaxin-5</fullName>
    </submittedName>
</protein>
<evidence type="ECO:0000313" key="11">
    <source>
        <dbReference type="EMBL" id="OQV19045.1"/>
    </source>
</evidence>
<organism evidence="11 12">
    <name type="scientific">Hypsibius exemplaris</name>
    <name type="common">Freshwater tardigrade</name>
    <dbReference type="NCBI Taxonomy" id="2072580"/>
    <lineage>
        <taxon>Eukaryota</taxon>
        <taxon>Metazoa</taxon>
        <taxon>Ecdysozoa</taxon>
        <taxon>Tardigrada</taxon>
        <taxon>Eutardigrada</taxon>
        <taxon>Parachela</taxon>
        <taxon>Hypsibioidea</taxon>
        <taxon>Hypsibiidae</taxon>
        <taxon>Hypsibius</taxon>
    </lineage>
</organism>
<comment type="caution">
    <text evidence="11">The sequence shown here is derived from an EMBL/GenBank/DDBJ whole genome shotgun (WGS) entry which is preliminary data.</text>
</comment>
<dbReference type="InterPro" id="IPR006012">
    <property type="entry name" value="Syntaxin/epimorphin_CS"/>
</dbReference>
<dbReference type="CDD" id="cd15844">
    <property type="entry name" value="SNARE_syntaxin5"/>
    <property type="match status" value="1"/>
</dbReference>
<keyword evidence="3" id="KW-0813">Transport</keyword>
<keyword evidence="6" id="KW-0175">Coiled coil</keyword>
<dbReference type="EMBL" id="MTYJ01000043">
    <property type="protein sequence ID" value="OQV19045.1"/>
    <property type="molecule type" value="Genomic_DNA"/>
</dbReference>
<dbReference type="InterPro" id="IPR045242">
    <property type="entry name" value="Syntaxin"/>
</dbReference>
<comment type="subcellular location">
    <subcellularLocation>
        <location evidence="1">Membrane</location>
        <topology evidence="1">Single-pass type IV membrane protein</topology>
    </subcellularLocation>
</comment>